<dbReference type="InterPro" id="IPR018060">
    <property type="entry name" value="HTH_AraC"/>
</dbReference>
<reference evidence="4 5" key="1">
    <citation type="submission" date="2019-07" db="EMBL/GenBank/DDBJ databases">
        <title>Whole genome shotgun sequence of Segetibacter aerophilus NBRC 106135.</title>
        <authorList>
            <person name="Hosoyama A."/>
            <person name="Uohara A."/>
            <person name="Ohji S."/>
            <person name="Ichikawa N."/>
        </authorList>
    </citation>
    <scope>NUCLEOTIDE SEQUENCE [LARGE SCALE GENOMIC DNA]</scope>
    <source>
        <strain evidence="4 5">NBRC 106135</strain>
    </source>
</reference>
<dbReference type="Gene3D" id="1.10.10.60">
    <property type="entry name" value="Homeodomain-like"/>
    <property type="match status" value="2"/>
</dbReference>
<evidence type="ECO:0000313" key="5">
    <source>
        <dbReference type="Proteomes" id="UP000321513"/>
    </source>
</evidence>
<dbReference type="InterPro" id="IPR002818">
    <property type="entry name" value="DJ-1/PfpI"/>
</dbReference>
<evidence type="ECO:0000256" key="1">
    <source>
        <dbReference type="ARBA" id="ARBA00023015"/>
    </source>
</evidence>
<dbReference type="InterPro" id="IPR052158">
    <property type="entry name" value="INH-QAR"/>
</dbReference>
<protein>
    <submittedName>
        <fullName evidence="4">AraC family transcriptional regulator</fullName>
    </submittedName>
</protein>
<proteinExistence type="predicted"/>
<organism evidence="4 5">
    <name type="scientific">Segetibacter aerophilus</name>
    <dbReference type="NCBI Taxonomy" id="670293"/>
    <lineage>
        <taxon>Bacteria</taxon>
        <taxon>Pseudomonadati</taxon>
        <taxon>Bacteroidota</taxon>
        <taxon>Chitinophagia</taxon>
        <taxon>Chitinophagales</taxon>
        <taxon>Chitinophagaceae</taxon>
        <taxon>Segetibacter</taxon>
    </lineage>
</organism>
<accession>A0A512BK23</accession>
<keyword evidence="5" id="KW-1185">Reference proteome</keyword>
<dbReference type="InterPro" id="IPR009057">
    <property type="entry name" value="Homeodomain-like_sf"/>
</dbReference>
<dbReference type="PROSITE" id="PS01124">
    <property type="entry name" value="HTH_ARAC_FAMILY_2"/>
    <property type="match status" value="1"/>
</dbReference>
<dbReference type="AlphaFoldDB" id="A0A512BK23"/>
<dbReference type="OrthoDB" id="9803764at2"/>
<dbReference type="GO" id="GO:0043565">
    <property type="term" value="F:sequence-specific DNA binding"/>
    <property type="evidence" value="ECO:0007669"/>
    <property type="project" value="InterPro"/>
</dbReference>
<keyword evidence="2" id="KW-0804">Transcription</keyword>
<sequence>MTLAFIIPPHLELLDLAGPVQVFTEAKSYGLDAALEFYTYGDEPTSTSGLGFNKVSNYQEAKLKEGDYVFVPGMNWDYVDSISFRAERDFFKWLKECSENKMTVCSICNGAFALGQAGLLKNTECTTHWKRVKALQQQFPDAKVVADILYIKSNNVYTSAGISAGIDLALAILENVKGPLFTHKVARELVVYHRRSGRHKQQSIYLDYRNHINPQIHEVQDYLVDNLSKENTIEELAARVGMSPRNLSRVFKEVTGSTILEYHTQLRKEYASTMLNNPEYTIEYIASQCGFKTARQLHRILKR</sequence>
<keyword evidence="1" id="KW-0805">Transcription regulation</keyword>
<evidence type="ECO:0000256" key="2">
    <source>
        <dbReference type="ARBA" id="ARBA00023163"/>
    </source>
</evidence>
<dbReference type="RefSeq" id="WP_147206421.1">
    <property type="nucleotide sequence ID" value="NZ_BJYT01000064.1"/>
</dbReference>
<dbReference type="InterPro" id="IPR029062">
    <property type="entry name" value="Class_I_gatase-like"/>
</dbReference>
<gene>
    <name evidence="4" type="ORF">SAE01_47980</name>
</gene>
<feature type="domain" description="HTH araC/xylS-type" evidence="3">
    <location>
        <begin position="217"/>
        <end position="303"/>
    </location>
</feature>
<dbReference type="SUPFAM" id="SSF52317">
    <property type="entry name" value="Class I glutamine amidotransferase-like"/>
    <property type="match status" value="1"/>
</dbReference>
<dbReference type="Pfam" id="PF01965">
    <property type="entry name" value="DJ-1_PfpI"/>
    <property type="match status" value="1"/>
</dbReference>
<dbReference type="PANTHER" id="PTHR43130">
    <property type="entry name" value="ARAC-FAMILY TRANSCRIPTIONAL REGULATOR"/>
    <property type="match status" value="1"/>
</dbReference>
<dbReference type="GO" id="GO:0003700">
    <property type="term" value="F:DNA-binding transcription factor activity"/>
    <property type="evidence" value="ECO:0007669"/>
    <property type="project" value="InterPro"/>
</dbReference>
<evidence type="ECO:0000259" key="3">
    <source>
        <dbReference type="PROSITE" id="PS01124"/>
    </source>
</evidence>
<dbReference type="Gene3D" id="3.40.50.880">
    <property type="match status" value="1"/>
</dbReference>
<evidence type="ECO:0000313" key="4">
    <source>
        <dbReference type="EMBL" id="GEO12302.1"/>
    </source>
</evidence>
<comment type="caution">
    <text evidence="4">The sequence shown here is derived from an EMBL/GenBank/DDBJ whole genome shotgun (WGS) entry which is preliminary data.</text>
</comment>
<dbReference type="SUPFAM" id="SSF46689">
    <property type="entry name" value="Homeodomain-like"/>
    <property type="match status" value="1"/>
</dbReference>
<dbReference type="Pfam" id="PF12833">
    <property type="entry name" value="HTH_18"/>
    <property type="match status" value="1"/>
</dbReference>
<dbReference type="EMBL" id="BJYT01000064">
    <property type="protein sequence ID" value="GEO12302.1"/>
    <property type="molecule type" value="Genomic_DNA"/>
</dbReference>
<name>A0A512BK23_9BACT</name>
<dbReference type="Proteomes" id="UP000321513">
    <property type="component" value="Unassembled WGS sequence"/>
</dbReference>
<dbReference type="PANTHER" id="PTHR43130:SF3">
    <property type="entry name" value="HTH-TYPE TRANSCRIPTIONAL REGULATOR RV1931C"/>
    <property type="match status" value="1"/>
</dbReference>
<dbReference type="SMART" id="SM00342">
    <property type="entry name" value="HTH_ARAC"/>
    <property type="match status" value="1"/>
</dbReference>